<protein>
    <submittedName>
        <fullName evidence="1">Uncharacterized protein</fullName>
    </submittedName>
</protein>
<proteinExistence type="predicted"/>
<dbReference type="RefSeq" id="WP_059149949.1">
    <property type="nucleotide sequence ID" value="NZ_KQ130452.1"/>
</dbReference>
<gene>
    <name evidence="1" type="ORF">V474_07965</name>
</gene>
<organism evidence="1 2">
    <name type="scientific">Novosphingobium barchaimii LL02</name>
    <dbReference type="NCBI Taxonomy" id="1114963"/>
    <lineage>
        <taxon>Bacteria</taxon>
        <taxon>Pseudomonadati</taxon>
        <taxon>Pseudomonadota</taxon>
        <taxon>Alphaproteobacteria</taxon>
        <taxon>Sphingomonadales</taxon>
        <taxon>Sphingomonadaceae</taxon>
        <taxon>Novosphingobium</taxon>
    </lineage>
</organism>
<dbReference type="EMBL" id="JACU01000002">
    <property type="protein sequence ID" value="KMS59156.1"/>
    <property type="molecule type" value="Genomic_DNA"/>
</dbReference>
<name>A0A0J7Y5J1_9SPHN</name>
<dbReference type="OrthoDB" id="8480829at2"/>
<reference evidence="1 2" key="1">
    <citation type="journal article" date="2015" name="G3 (Bethesda)">
        <title>Insights into Ongoing Evolution of the Hexachlorocyclohexane Catabolic Pathway from Comparative Genomics of Ten Sphingomonadaceae Strains.</title>
        <authorList>
            <person name="Pearce S.L."/>
            <person name="Oakeshott J.G."/>
            <person name="Pandey G."/>
        </authorList>
    </citation>
    <scope>NUCLEOTIDE SEQUENCE [LARGE SCALE GENOMIC DNA]</scope>
    <source>
        <strain evidence="1 2">LL02</strain>
    </source>
</reference>
<dbReference type="Proteomes" id="UP000052268">
    <property type="component" value="Unassembled WGS sequence"/>
</dbReference>
<evidence type="ECO:0000313" key="2">
    <source>
        <dbReference type="Proteomes" id="UP000052268"/>
    </source>
</evidence>
<keyword evidence="2" id="KW-1185">Reference proteome</keyword>
<accession>A0A0J7Y5J1</accession>
<dbReference type="PATRIC" id="fig|1114963.3.peg.493"/>
<sequence length="139" mass="15111">MEISVIRTEKVQVKSLKVEAGVRYWEDAEVNGTTDETGEAIPCRVGDAWCPVIDLETGAIAGWPENTLARIHYKVCDAGRYALLDNDGQEVAVKDGYVPGIMSPGGQGYGDYIIMNVGPTGVIENWDSRDIEEFEGAGE</sequence>
<evidence type="ECO:0000313" key="1">
    <source>
        <dbReference type="EMBL" id="KMS59156.1"/>
    </source>
</evidence>
<dbReference type="AlphaFoldDB" id="A0A0J7Y5J1"/>
<comment type="caution">
    <text evidence="1">The sequence shown here is derived from an EMBL/GenBank/DDBJ whole genome shotgun (WGS) entry which is preliminary data.</text>
</comment>